<evidence type="ECO:0000256" key="11">
    <source>
        <dbReference type="PIRSR" id="PIRSR605792-51"/>
    </source>
</evidence>
<dbReference type="InterPro" id="IPR005788">
    <property type="entry name" value="PDI_thioredoxin-like_dom"/>
</dbReference>
<evidence type="ECO:0000256" key="12">
    <source>
        <dbReference type="RuleBase" id="RU004208"/>
    </source>
</evidence>
<proteinExistence type="inferred from homology"/>
<dbReference type="InterPro" id="IPR017937">
    <property type="entry name" value="Thioredoxin_CS"/>
</dbReference>
<dbReference type="SUPFAM" id="SSF52833">
    <property type="entry name" value="Thioredoxin-like"/>
    <property type="match status" value="3"/>
</dbReference>
<dbReference type="PROSITE" id="PS51352">
    <property type="entry name" value="THIOREDOXIN_2"/>
    <property type="match status" value="2"/>
</dbReference>
<evidence type="ECO:0000256" key="1">
    <source>
        <dbReference type="ARBA" id="ARBA00001182"/>
    </source>
</evidence>
<keyword evidence="10 11" id="KW-0676">Redox-active center</keyword>
<dbReference type="AlphaFoldDB" id="A0AAW0F817"/>
<dbReference type="Proteomes" id="UP001430356">
    <property type="component" value="Unassembled WGS sequence"/>
</dbReference>
<feature type="disulfide bond" description="Redox-active" evidence="11">
    <location>
        <begin position="382"/>
        <end position="385"/>
    </location>
</feature>
<name>A0AAW0F817_9TRYP</name>
<dbReference type="CDD" id="cd02982">
    <property type="entry name" value="PDI_b'_family"/>
    <property type="match status" value="1"/>
</dbReference>
<dbReference type="EMBL" id="JAECZO010000028">
    <property type="protein sequence ID" value="KAK7202335.1"/>
    <property type="molecule type" value="Genomic_DNA"/>
</dbReference>
<comment type="caution">
    <text evidence="15">The sequence shown here is derived from an EMBL/GenBank/DDBJ whole genome shotgun (WGS) entry which is preliminary data.</text>
</comment>
<keyword evidence="16" id="KW-1185">Reference proteome</keyword>
<dbReference type="Pfam" id="PF13848">
    <property type="entry name" value="Thioredoxin_6"/>
    <property type="match status" value="1"/>
</dbReference>
<comment type="catalytic activity">
    <reaction evidence="1 13">
        <text>Catalyzes the rearrangement of -S-S- bonds in proteins.</text>
        <dbReference type="EC" id="5.3.4.1"/>
    </reaction>
</comment>
<evidence type="ECO:0000256" key="4">
    <source>
        <dbReference type="ARBA" id="ARBA00012723"/>
    </source>
</evidence>
<dbReference type="PANTHER" id="PTHR18929">
    <property type="entry name" value="PROTEIN DISULFIDE ISOMERASE"/>
    <property type="match status" value="1"/>
</dbReference>
<feature type="domain" description="Thioredoxin" evidence="14">
    <location>
        <begin position="340"/>
        <end position="459"/>
    </location>
</feature>
<evidence type="ECO:0000313" key="15">
    <source>
        <dbReference type="EMBL" id="KAK7202335.1"/>
    </source>
</evidence>
<organism evidence="15 16">
    <name type="scientific">Novymonas esmeraldas</name>
    <dbReference type="NCBI Taxonomy" id="1808958"/>
    <lineage>
        <taxon>Eukaryota</taxon>
        <taxon>Discoba</taxon>
        <taxon>Euglenozoa</taxon>
        <taxon>Kinetoplastea</taxon>
        <taxon>Metakinetoplastina</taxon>
        <taxon>Trypanosomatida</taxon>
        <taxon>Trypanosomatidae</taxon>
        <taxon>Novymonas</taxon>
    </lineage>
</organism>
<keyword evidence="5 13" id="KW-0732">Signal</keyword>
<dbReference type="NCBIfam" id="TIGR01126">
    <property type="entry name" value="pdi_dom"/>
    <property type="match status" value="1"/>
</dbReference>
<protein>
    <recommendedName>
        <fullName evidence="4 13">Protein disulfide-isomerase</fullName>
        <ecNumber evidence="4 13">5.3.4.1</ecNumber>
    </recommendedName>
</protein>
<dbReference type="Pfam" id="PF00085">
    <property type="entry name" value="Thioredoxin"/>
    <property type="match status" value="2"/>
</dbReference>
<comment type="similarity">
    <text evidence="3 12">Belongs to the protein disulfide isomerase family.</text>
</comment>
<evidence type="ECO:0000256" key="7">
    <source>
        <dbReference type="ARBA" id="ARBA00022824"/>
    </source>
</evidence>
<keyword evidence="8 11" id="KW-1015">Disulfide bond</keyword>
<dbReference type="Gene3D" id="3.40.30.10">
    <property type="entry name" value="Glutaredoxin"/>
    <property type="match status" value="4"/>
</dbReference>
<keyword evidence="9 13" id="KW-0413">Isomerase</keyword>
<evidence type="ECO:0000256" key="9">
    <source>
        <dbReference type="ARBA" id="ARBA00023235"/>
    </source>
</evidence>
<evidence type="ECO:0000256" key="2">
    <source>
        <dbReference type="ARBA" id="ARBA00004319"/>
    </source>
</evidence>
<feature type="domain" description="Thioredoxin" evidence="14">
    <location>
        <begin position="11"/>
        <end position="124"/>
    </location>
</feature>
<evidence type="ECO:0000256" key="5">
    <source>
        <dbReference type="ARBA" id="ARBA00022729"/>
    </source>
</evidence>
<evidence type="ECO:0000256" key="3">
    <source>
        <dbReference type="ARBA" id="ARBA00006347"/>
    </source>
</evidence>
<accession>A0AAW0F817</accession>
<dbReference type="InterPro" id="IPR013766">
    <property type="entry name" value="Thioredoxin_domain"/>
</dbReference>
<dbReference type="GO" id="GO:0006457">
    <property type="term" value="P:protein folding"/>
    <property type="evidence" value="ECO:0007669"/>
    <property type="project" value="TreeGrafter"/>
</dbReference>
<feature type="disulfide bond" description="Redox-active" evidence="11">
    <location>
        <begin position="48"/>
        <end position="51"/>
    </location>
</feature>
<gene>
    <name evidence="15" type="ORF">NESM_000305500</name>
</gene>
<evidence type="ECO:0000256" key="13">
    <source>
        <dbReference type="RuleBase" id="RU361130"/>
    </source>
</evidence>
<keyword evidence="7" id="KW-0256">Endoplasmic reticulum</keyword>
<dbReference type="CDD" id="cd02981">
    <property type="entry name" value="PDI_b_family"/>
    <property type="match status" value="1"/>
</dbReference>
<dbReference type="PRINTS" id="PR00421">
    <property type="entry name" value="THIOREDOXIN"/>
</dbReference>
<reference evidence="15 16" key="1">
    <citation type="journal article" date="2021" name="MBio">
        <title>A New Model Trypanosomatid, Novymonas esmeraldas: Genomic Perception of Its 'Candidatus Pandoraea novymonadis' Endosymbiont.</title>
        <authorList>
            <person name="Zakharova A."/>
            <person name="Saura A."/>
            <person name="Butenko A."/>
            <person name="Podesvova L."/>
            <person name="Warmusova S."/>
            <person name="Kostygov A.Y."/>
            <person name="Nenarokova A."/>
            <person name="Lukes J."/>
            <person name="Opperdoes F.R."/>
            <person name="Yurchenko V."/>
        </authorList>
    </citation>
    <scope>NUCLEOTIDE SEQUENCE [LARGE SCALE GENOMIC DNA]</scope>
    <source>
        <strain evidence="15 16">E262AT.01</strain>
    </source>
</reference>
<sequence length="473" mass="52134">MKRSLLVLAVCAVFLCVASAEVQQATKANFDKIVSGDLTMVKFYAPWCGHCKTLAPEYIKAAEMLEGIATLAEVDCTKEESLAQKYEIKGFPTLFIFRNGEKAEDYSGPRTAAAISAYIKAQVGPSTKTVTTSEELEQIKAEELPTCVVKTSSETSEMASEMKKIAGALRSQMNFVIVTDAAISPEDAMESIVVYRKGTEREAYNGPTPITPAAVTDFLATATLEFFGELGQHSFQKYMEANKAKPLGWVFVDKDTDPELRAALVGVAEKYRSKVLLTYIDGDQYRPVSRQLGFPEGVAFPAFVIDHERRHHVMPHDSPATLDSITEFVEKYIKGETKQVMMSDPTPATETVSGLTTVVGETFTKYTDGSQNVLLLFYAPWCGHCQKLHPDYEKVAKELEAENVIIAKFDATTNDFDREKFKVEGFPTMYFIPAGKTPITYDGDRTADAMKAFVKAHMAAPLPGASFDGHDDL</sequence>
<dbReference type="GO" id="GO:0005788">
    <property type="term" value="C:endoplasmic reticulum lumen"/>
    <property type="evidence" value="ECO:0007669"/>
    <property type="project" value="UniProtKB-SubCell"/>
</dbReference>
<keyword evidence="6" id="KW-0677">Repeat</keyword>
<comment type="subcellular location">
    <subcellularLocation>
        <location evidence="2">Endoplasmic reticulum lumen</location>
    </subcellularLocation>
</comment>
<evidence type="ECO:0000256" key="8">
    <source>
        <dbReference type="ARBA" id="ARBA00023157"/>
    </source>
</evidence>
<feature type="signal peptide" evidence="13">
    <location>
        <begin position="1"/>
        <end position="20"/>
    </location>
</feature>
<dbReference type="GO" id="GO:0034976">
    <property type="term" value="P:response to endoplasmic reticulum stress"/>
    <property type="evidence" value="ECO:0007669"/>
    <property type="project" value="TreeGrafter"/>
</dbReference>
<evidence type="ECO:0000256" key="10">
    <source>
        <dbReference type="ARBA" id="ARBA00023284"/>
    </source>
</evidence>
<dbReference type="InterPro" id="IPR036249">
    <property type="entry name" value="Thioredoxin-like_sf"/>
</dbReference>
<feature type="chain" id="PRO_5043092936" description="Protein disulfide-isomerase" evidence="13">
    <location>
        <begin position="21"/>
        <end position="473"/>
    </location>
</feature>
<dbReference type="GO" id="GO:0003756">
    <property type="term" value="F:protein disulfide isomerase activity"/>
    <property type="evidence" value="ECO:0007669"/>
    <property type="project" value="UniProtKB-EC"/>
</dbReference>
<dbReference type="PANTHER" id="PTHR18929:SF246">
    <property type="entry name" value="PROTEIN DISULFIDE ISOMERASE-LIKE 1-4"/>
    <property type="match status" value="1"/>
</dbReference>
<evidence type="ECO:0000313" key="16">
    <source>
        <dbReference type="Proteomes" id="UP001430356"/>
    </source>
</evidence>
<evidence type="ECO:0000256" key="6">
    <source>
        <dbReference type="ARBA" id="ARBA00022737"/>
    </source>
</evidence>
<dbReference type="InterPro" id="IPR005792">
    <property type="entry name" value="Prot_disulphide_isomerase"/>
</dbReference>
<evidence type="ECO:0000259" key="14">
    <source>
        <dbReference type="PROSITE" id="PS51352"/>
    </source>
</evidence>
<dbReference type="NCBIfam" id="TIGR01130">
    <property type="entry name" value="ER_PDI_fam"/>
    <property type="match status" value="1"/>
</dbReference>
<dbReference type="EC" id="5.3.4.1" evidence="4 13"/>
<dbReference type="CDD" id="cd02995">
    <property type="entry name" value="PDI_a_PDI_a'_C"/>
    <property type="match status" value="1"/>
</dbReference>
<dbReference type="PROSITE" id="PS00194">
    <property type="entry name" value="THIOREDOXIN_1"/>
    <property type="match status" value="2"/>
</dbReference>